<evidence type="ECO:0000256" key="1">
    <source>
        <dbReference type="SAM" id="MobiDB-lite"/>
    </source>
</evidence>
<feature type="transmembrane region" description="Helical" evidence="2">
    <location>
        <begin position="300"/>
        <end position="319"/>
    </location>
</feature>
<dbReference type="GO" id="GO:0032153">
    <property type="term" value="C:cell division site"/>
    <property type="evidence" value="ECO:0007669"/>
    <property type="project" value="TreeGrafter"/>
</dbReference>
<feature type="transmembrane region" description="Helical" evidence="2">
    <location>
        <begin position="50"/>
        <end position="72"/>
    </location>
</feature>
<feature type="transmembrane region" description="Helical" evidence="2">
    <location>
        <begin position="250"/>
        <end position="271"/>
    </location>
</feature>
<feature type="compositionally biased region" description="Basic and acidic residues" evidence="1">
    <location>
        <begin position="12"/>
        <end position="28"/>
    </location>
</feature>
<dbReference type="Proteomes" id="UP000285523">
    <property type="component" value="Unassembled WGS sequence"/>
</dbReference>
<feature type="region of interest" description="Disordered" evidence="1">
    <location>
        <begin position="1"/>
        <end position="29"/>
    </location>
</feature>
<evidence type="ECO:0000256" key="2">
    <source>
        <dbReference type="SAM" id="Phobius"/>
    </source>
</evidence>
<reference evidence="3 4" key="1">
    <citation type="submission" date="2018-09" db="EMBL/GenBank/DDBJ databases">
        <title>Draft genome sequence of Rhodopseudomonas palustris 2.1.18.</title>
        <authorList>
            <person name="Robertson S.L."/>
            <person name="Meyer T.E."/>
            <person name="Kyndt J.A."/>
        </authorList>
    </citation>
    <scope>NUCLEOTIDE SEQUENCE [LARGE SCALE GENOMIC DNA]</scope>
    <source>
        <strain evidence="3 4">2.1.18</strain>
    </source>
</reference>
<keyword evidence="2" id="KW-1133">Transmembrane helix</keyword>
<organism evidence="3 4">
    <name type="scientific">Rhodopseudomonas palustris</name>
    <dbReference type="NCBI Taxonomy" id="1076"/>
    <lineage>
        <taxon>Bacteria</taxon>
        <taxon>Pseudomonadati</taxon>
        <taxon>Pseudomonadota</taxon>
        <taxon>Alphaproteobacteria</taxon>
        <taxon>Hyphomicrobiales</taxon>
        <taxon>Nitrobacteraceae</taxon>
        <taxon>Rhodopseudomonas</taxon>
    </lineage>
</organism>
<gene>
    <name evidence="3" type="ORF">D4Q52_16855</name>
</gene>
<dbReference type="GO" id="GO:0051301">
    <property type="term" value="P:cell division"/>
    <property type="evidence" value="ECO:0007669"/>
    <property type="project" value="InterPro"/>
</dbReference>
<dbReference type="RefSeq" id="WP_119857730.1">
    <property type="nucleotide sequence ID" value="NZ_QYYD01000017.1"/>
</dbReference>
<dbReference type="GO" id="GO:0016020">
    <property type="term" value="C:membrane"/>
    <property type="evidence" value="ECO:0007669"/>
    <property type="project" value="InterPro"/>
</dbReference>
<protein>
    <submittedName>
        <fullName evidence="3">ABC transporter permease</fullName>
    </submittedName>
</protein>
<dbReference type="PANTHER" id="PTHR47755:SF1">
    <property type="entry name" value="CELL DIVISION PROTEIN FTSX"/>
    <property type="match status" value="1"/>
</dbReference>
<evidence type="ECO:0000313" key="3">
    <source>
        <dbReference type="EMBL" id="RJF70476.1"/>
    </source>
</evidence>
<keyword evidence="2" id="KW-0812">Transmembrane</keyword>
<dbReference type="AlphaFoldDB" id="A0A418V335"/>
<dbReference type="InterPro" id="IPR004513">
    <property type="entry name" value="FtsX"/>
</dbReference>
<sequence length="332" mass="35336">MNKPPPNRPSRPRSDPRDAMVDLGDERPQVPARARNASPIVPRASIAGRALVAVVAIMAFLASMTTGVVLLVSASAAEWQSDVASELTVQVRPVQGRSLDRDSATVAELVRSQPGIVEVQPFTKEESAKLLEPWLGSGLSLDDLPVPRVIVARIAPGTTLDLEDLRRRIAQAVPSASVDDHRAWIERMRSMTGATVFAGIGVLALVIIATIISVSFATRGAMAANRPIVEVLHFVGASDRFIADRFFRHFLMLGLQGGLIGGGAAVFVFGFSESVATWFSGTPVGDQFAALLGTFSLRPMGYLALTGQAVLIAAITALASRRTLFSTLNSIE</sequence>
<feature type="transmembrane region" description="Helical" evidence="2">
    <location>
        <begin position="196"/>
        <end position="217"/>
    </location>
</feature>
<dbReference type="OrthoDB" id="9814843at2"/>
<keyword evidence="2" id="KW-0472">Membrane</keyword>
<dbReference type="EMBL" id="QYYD01000017">
    <property type="protein sequence ID" value="RJF70476.1"/>
    <property type="molecule type" value="Genomic_DNA"/>
</dbReference>
<evidence type="ECO:0000313" key="4">
    <source>
        <dbReference type="Proteomes" id="UP000285523"/>
    </source>
</evidence>
<dbReference type="PANTHER" id="PTHR47755">
    <property type="entry name" value="CELL DIVISION PROTEIN FTSX"/>
    <property type="match status" value="1"/>
</dbReference>
<name>A0A418V335_RHOPL</name>
<comment type="caution">
    <text evidence="3">The sequence shown here is derived from an EMBL/GenBank/DDBJ whole genome shotgun (WGS) entry which is preliminary data.</text>
</comment>
<proteinExistence type="predicted"/>
<accession>A0A418V335</accession>